<sequence length="1834" mass="203609">MFGQTGNPSFGFNAAAQNSPFGQSAFGKTIPTTSFGTTAPPVFGSNTSLFNSKPNGSGPGGLFGNTTTTPTFGSNSATSSSFGGFGNTSTTTPLFGSQQNANTNLFGTTNSTSTFGQTNKPTTFGFGQSTGAGLFGQTQQTIQQSTPFGQSNAPSNTGLFGSTSGFGGTNSVNNMTGTLVKFSPVTGTDTMVKNGTTQTISTRHHCITCMKEYESKSLEELRLEDYTAGRKGAVQGQPSTMFGTLTQGTPFSTVVSNSTNSGFGTMAPSFGHTSQNNSTSLFSKPLTGFGVPSTTSSAFAFNATTSSNLFSNQSKPFGITTSTPLFAASNTTSSVNSGFGNINTQNSGFGSSFNPGQSNQSIGLFTQNKPAFNMPPSTSVTNFGFGQPSATNTTTSLFGSKPIGTGFGSTFGGGTTSTFQTGSTGFGTPQNTNTTLFNTTFKVPSQSSGFTFGNTPSGVSTVLGNPGSSLFTSTAKPNLFGSNNSSTTFNTTGAFGSVPTFGSGTNQLSTLGTNFFGAGLLVNNLQQSSNLVPVHQQILALVSAPFGDSPLLKNLLPASGKSEQFLKPANTISKSSNNLHYKILTSTNSSKPKLKIVPSIALSKKSLFDGLDEEDPLLEAFQPRPNAKRLVLRPKLNMFNQDNPKELGTKIQPVSRDETSFKIADKENEIQDNNKHINDSRLSNSWLKSNFPSKSKISDQQKIEQPLAVTRKSELLKEDNELDNTVTELRSPVFLEISKDVSNTFIEESKDLGNTNDYVNIELDSNDSKSPSEQEEENLVNQQKNEIKNCANLKLQRHGYYIIPSLESLNKYVKNKTCIVPHFTIGRKGYGNVYFADSFDIYGLNLDEIVHFRHKEVIIYPDDKIKPPIGKGLNRKAQVTLDRVWPHDKSSHEPITDPKRLIDMDYEGKLRKVSAKHDTKFLEYRPETGSWVFKVDHFSKYGLSDSDEDESVSNNEQDSFKNKDKIQNLSENFTNDNLSQIIRYQESHTEISNENDSYDINLQQIKCNRLNGNQSFCSPTSVHARLTGCESHKLQLMKASFFEWNKGNVIDDVPNEDSNQISLNRKVIKFSNFISHTLENTANCVSSHAMVRPIDGISNKKQLLTTIYGVSKKQKQDKNFKNSYEIDEELSAPIINPKIAMLRMKYSADPLLSNLINESERFKYIADIGVQKGNVFKSSWSSKLSFVSIYTPQQAEKMYPYYTMRQPEFSNADCLIEKVSFTNLLQHVRILGENIVSNDDSLAVKASIENHLNIQLQYSKIDKDKCNLAIVSLDRSTNLEALHAHKNEAIKEVNEANKNSILINYIGDVWKLCESLWGRSLDLENISNSSHELAMQRKEALSDWLKSITAQIIQHDLAVNEKNDQIIFSLLSANQLEEACKLALENGDHCLALLLSQMGGTLTVRELIKQQIELWHDTNVDENLSVDRLKLFMLIAGLPTFSRQNKTIDVYGGLDWKRTFAIYLWYISKPTASITDTLDLYDASCSSMPDTYISPRPWPDYYKEEYQTDITSNQFLYDLSYHLLKLYCNGNHSLEIILNPQTYTCDPFDYRLSWLLQQTLSGLGYLHLSEYATYLTHANFAAQLESLNLWHWSVFVVLHFTDSKMRHKAVYDLLSRHVDIDDSPNYIHQENFLKNRLKIPIKWINYAKAIKSCSKKRFNEAAWYFIYAEEWNSAHDVIMEHLATEAIINDNYGYLKTLLSLLMPPNSCRLISGWLTQGQIIMDYIIITAEIKHLLSNEACSNMSYTLEQLQPQLISLCSKINAFPCPTVKHRLCQAEMSKRTLQLARSLCMIKHNEKDASSFLIHLISQLPFPEDYAQQELRPIINFCVNNTIA</sequence>
<dbReference type="RefSeq" id="XP_031783925.1">
    <property type="nucleotide sequence ID" value="XM_031928065.2"/>
</dbReference>
<dbReference type="EnsemblMetazoa" id="XM_031928067">
    <property type="protein sequence ID" value="XP_031783927"/>
    <property type="gene ID" value="LOC100679705"/>
</dbReference>
<keyword evidence="10" id="KW-0068">Autocatalytic cleavage</keyword>
<proteinExistence type="inferred from homology"/>
<dbReference type="GeneID" id="100679705"/>
<feature type="region of interest" description="Disordered" evidence="18">
    <location>
        <begin position="145"/>
        <end position="164"/>
    </location>
</feature>
<dbReference type="EnsemblMetazoa" id="XM_032601887">
    <property type="protein sequence ID" value="XP_032457778"/>
    <property type="gene ID" value="LOC100679705"/>
</dbReference>
<dbReference type="FunFam" id="3.30.1610.10:FF:000001">
    <property type="entry name" value="Nuclear pore complex protein Nup98-Nup96"/>
    <property type="match status" value="1"/>
</dbReference>
<dbReference type="Pfam" id="PF12110">
    <property type="entry name" value="Nup96"/>
    <property type="match status" value="1"/>
</dbReference>
<feature type="domain" description="Peptidase S59" evidence="19">
    <location>
        <begin position="797"/>
        <end position="938"/>
    </location>
</feature>
<evidence type="ECO:0000256" key="16">
    <source>
        <dbReference type="ARBA" id="ARBA00023136"/>
    </source>
</evidence>
<name>A0A7M7Q9I8_NASVI</name>
<dbReference type="Pfam" id="PF04096">
    <property type="entry name" value="Nucleoporin2"/>
    <property type="match status" value="1"/>
</dbReference>
<keyword evidence="6" id="KW-0813">Transport</keyword>
<evidence type="ECO:0000256" key="6">
    <source>
        <dbReference type="ARBA" id="ARBA00022448"/>
    </source>
</evidence>
<dbReference type="GO" id="GO:0006606">
    <property type="term" value="P:protein import into nucleus"/>
    <property type="evidence" value="ECO:0007669"/>
    <property type="project" value="TreeGrafter"/>
</dbReference>
<organism evidence="20 21">
    <name type="scientific">Nasonia vitripennis</name>
    <name type="common">Parasitic wasp</name>
    <dbReference type="NCBI Taxonomy" id="7425"/>
    <lineage>
        <taxon>Eukaryota</taxon>
        <taxon>Metazoa</taxon>
        <taxon>Ecdysozoa</taxon>
        <taxon>Arthropoda</taxon>
        <taxon>Hexapoda</taxon>
        <taxon>Insecta</taxon>
        <taxon>Pterygota</taxon>
        <taxon>Neoptera</taxon>
        <taxon>Endopterygota</taxon>
        <taxon>Hymenoptera</taxon>
        <taxon>Apocrita</taxon>
        <taxon>Proctotrupomorpha</taxon>
        <taxon>Chalcidoidea</taxon>
        <taxon>Pteromalidae</taxon>
        <taxon>Pteromalinae</taxon>
        <taxon>Nasonia</taxon>
    </lineage>
</organism>
<evidence type="ECO:0000256" key="4">
    <source>
        <dbReference type="ARBA" id="ARBA00008926"/>
    </source>
</evidence>
<dbReference type="Gene3D" id="3.30.1610.10">
    <property type="entry name" value="Peptidase S59, nucleoporin"/>
    <property type="match status" value="1"/>
</dbReference>
<keyword evidence="9" id="KW-0378">Hydrolase</keyword>
<dbReference type="InterPro" id="IPR021967">
    <property type="entry name" value="Nup98_C"/>
</dbReference>
<keyword evidence="14" id="KW-0811">Translocation</keyword>
<comment type="similarity">
    <text evidence="4">Belongs to the nucleoporin GLFG family.</text>
</comment>
<evidence type="ECO:0000256" key="12">
    <source>
        <dbReference type="ARBA" id="ARBA00022825"/>
    </source>
</evidence>
<dbReference type="InterPro" id="IPR007230">
    <property type="entry name" value="Nup98_auto-Pept-S59_dom"/>
</dbReference>
<dbReference type="GO" id="GO:0000973">
    <property type="term" value="P:post-transcriptional tethering of RNA polymerase II gene DNA at nuclear periphery"/>
    <property type="evidence" value="ECO:0007669"/>
    <property type="project" value="TreeGrafter"/>
</dbReference>
<dbReference type="OrthoDB" id="3797628at2759"/>
<dbReference type="EnsemblMetazoa" id="XM_032601886">
    <property type="protein sequence ID" value="XP_032457777"/>
    <property type="gene ID" value="LOC100679705"/>
</dbReference>
<dbReference type="GO" id="GO:0031965">
    <property type="term" value="C:nuclear membrane"/>
    <property type="evidence" value="ECO:0007669"/>
    <property type="project" value="UniProtKB-SubCell"/>
</dbReference>
<dbReference type="PANTHER" id="PTHR23198:SF6">
    <property type="entry name" value="NUCLEAR PORE COMPLEX PROTEIN NUP98-NUP96"/>
    <property type="match status" value="1"/>
</dbReference>
<evidence type="ECO:0000256" key="18">
    <source>
        <dbReference type="SAM" id="MobiDB-lite"/>
    </source>
</evidence>
<dbReference type="GO" id="GO:0003723">
    <property type="term" value="F:RNA binding"/>
    <property type="evidence" value="ECO:0007669"/>
    <property type="project" value="TreeGrafter"/>
</dbReference>
<dbReference type="RefSeq" id="XP_031783927.1">
    <property type="nucleotide sequence ID" value="XM_031928067.2"/>
</dbReference>
<keyword evidence="16" id="KW-0472">Membrane</keyword>
<feature type="compositionally biased region" description="Low complexity" evidence="18">
    <location>
        <begin position="155"/>
        <end position="164"/>
    </location>
</feature>
<evidence type="ECO:0000256" key="15">
    <source>
        <dbReference type="ARBA" id="ARBA00023132"/>
    </source>
</evidence>
<accession>A0A7M7Q9I8</accession>
<evidence type="ECO:0000256" key="17">
    <source>
        <dbReference type="ARBA" id="ARBA00023242"/>
    </source>
</evidence>
<evidence type="ECO:0000313" key="20">
    <source>
        <dbReference type="EnsemblMetazoa" id="XP_031783927"/>
    </source>
</evidence>
<dbReference type="CTD" id="42816"/>
<dbReference type="Proteomes" id="UP000002358">
    <property type="component" value="Unassembled WGS sequence"/>
</dbReference>
<keyword evidence="11" id="KW-0509">mRNA transport</keyword>
<dbReference type="RefSeq" id="XP_032457777.1">
    <property type="nucleotide sequence ID" value="XM_032601886.1"/>
</dbReference>
<dbReference type="SUPFAM" id="SSF82215">
    <property type="entry name" value="C-terminal autoproteolytic domain of nucleoporin nup98"/>
    <property type="match status" value="1"/>
</dbReference>
<dbReference type="PROSITE" id="PS51434">
    <property type="entry name" value="NUP_C"/>
    <property type="match status" value="1"/>
</dbReference>
<evidence type="ECO:0000256" key="8">
    <source>
        <dbReference type="ARBA" id="ARBA00022737"/>
    </source>
</evidence>
<reference evidence="20" key="1">
    <citation type="submission" date="2021-01" db="UniProtKB">
        <authorList>
            <consortium name="EnsemblMetazoa"/>
        </authorList>
    </citation>
    <scope>IDENTIFICATION</scope>
</reference>
<dbReference type="EnsemblMetazoa" id="XM_031928066">
    <property type="protein sequence ID" value="XP_031783926"/>
    <property type="gene ID" value="LOC100679705"/>
</dbReference>
<dbReference type="SMR" id="A0A7M7Q9I8"/>
<evidence type="ECO:0000256" key="1">
    <source>
        <dbReference type="ARBA" id="ARBA00004567"/>
    </source>
</evidence>
<feature type="compositionally biased region" description="Polar residues" evidence="18">
    <location>
        <begin position="145"/>
        <end position="154"/>
    </location>
</feature>
<dbReference type="FunCoup" id="A0A7M7Q9I8">
    <property type="interactions" value="2393"/>
</dbReference>
<keyword evidence="17" id="KW-0539">Nucleus</keyword>
<dbReference type="Gene3D" id="1.25.40.690">
    <property type="match status" value="1"/>
</dbReference>
<evidence type="ECO:0000256" key="7">
    <source>
        <dbReference type="ARBA" id="ARBA00022670"/>
    </source>
</evidence>
<keyword evidence="12" id="KW-0720">Serine protease</keyword>
<dbReference type="GO" id="GO:0051028">
    <property type="term" value="P:mRNA transport"/>
    <property type="evidence" value="ECO:0007669"/>
    <property type="project" value="UniProtKB-KW"/>
</dbReference>
<dbReference type="RefSeq" id="XP_032457778.1">
    <property type="nucleotide sequence ID" value="XM_032601887.1"/>
</dbReference>
<evidence type="ECO:0000256" key="10">
    <source>
        <dbReference type="ARBA" id="ARBA00022813"/>
    </source>
</evidence>
<dbReference type="GO" id="GO:0008236">
    <property type="term" value="F:serine-type peptidase activity"/>
    <property type="evidence" value="ECO:0007669"/>
    <property type="project" value="UniProtKB-KW"/>
</dbReference>
<protein>
    <recommendedName>
        <fullName evidence="5">Nuclear pore complex protein Nup98-Nup96</fullName>
    </recommendedName>
</protein>
<keyword evidence="21" id="KW-1185">Reference proteome</keyword>
<evidence type="ECO:0000256" key="13">
    <source>
        <dbReference type="ARBA" id="ARBA00022927"/>
    </source>
</evidence>
<dbReference type="GO" id="GO:0044614">
    <property type="term" value="C:nuclear pore cytoplasmic filaments"/>
    <property type="evidence" value="ECO:0007669"/>
    <property type="project" value="TreeGrafter"/>
</dbReference>
<dbReference type="PANTHER" id="PTHR23198">
    <property type="entry name" value="NUCLEOPORIN"/>
    <property type="match status" value="1"/>
</dbReference>
<keyword evidence="13" id="KW-0653">Protein transport</keyword>
<dbReference type="GO" id="GO:0006508">
    <property type="term" value="P:proteolysis"/>
    <property type="evidence" value="ECO:0007669"/>
    <property type="project" value="UniProtKB-KW"/>
</dbReference>
<dbReference type="RefSeq" id="XP_031783926.1">
    <property type="nucleotide sequence ID" value="XM_031928066.2"/>
</dbReference>
<dbReference type="GO" id="GO:0017056">
    <property type="term" value="F:structural constituent of nuclear pore"/>
    <property type="evidence" value="ECO:0007669"/>
    <property type="project" value="InterPro"/>
</dbReference>
<dbReference type="InterPro" id="IPR036903">
    <property type="entry name" value="Nup98_auto-Pept-S59_dom_sf"/>
</dbReference>
<keyword evidence="8" id="KW-0677">Repeat</keyword>
<evidence type="ECO:0000256" key="9">
    <source>
        <dbReference type="ARBA" id="ARBA00022801"/>
    </source>
</evidence>
<keyword evidence="15" id="KW-0906">Nuclear pore complex</keyword>
<evidence type="ECO:0000256" key="5">
    <source>
        <dbReference type="ARBA" id="ARBA00013472"/>
    </source>
</evidence>
<dbReference type="InParanoid" id="A0A7M7Q9I8"/>
<evidence type="ECO:0000256" key="14">
    <source>
        <dbReference type="ARBA" id="ARBA00023010"/>
    </source>
</evidence>
<evidence type="ECO:0000256" key="11">
    <source>
        <dbReference type="ARBA" id="ARBA00022816"/>
    </source>
</evidence>
<dbReference type="FunFam" id="1.10.10.2360:FF:000001">
    <property type="entry name" value="Nuclear pore complex protein Nup98-Nup96"/>
    <property type="match status" value="1"/>
</dbReference>
<evidence type="ECO:0000256" key="3">
    <source>
        <dbReference type="ARBA" id="ARBA00004642"/>
    </source>
</evidence>
<comment type="subcellular location">
    <subcellularLocation>
        <location evidence="2">Nucleus membrane</location>
        <topology evidence="2">Peripheral membrane protein</topology>
        <orientation evidence="2">Nucleoplasmic side</orientation>
    </subcellularLocation>
    <subcellularLocation>
        <location evidence="1">Nucleus</location>
        <location evidence="1">Nuclear pore complex</location>
    </subcellularLocation>
    <subcellularLocation>
        <location evidence="3">Nucleus</location>
        <location evidence="3">Nucleoplasm</location>
    </subcellularLocation>
</comment>
<evidence type="ECO:0000256" key="2">
    <source>
        <dbReference type="ARBA" id="ARBA00004620"/>
    </source>
</evidence>
<dbReference type="InterPro" id="IPR037665">
    <property type="entry name" value="Nucleoporin_S59-like"/>
</dbReference>
<dbReference type="GO" id="GO:0006405">
    <property type="term" value="P:RNA export from nucleus"/>
    <property type="evidence" value="ECO:0007669"/>
    <property type="project" value="TreeGrafter"/>
</dbReference>
<dbReference type="Pfam" id="PF21240">
    <property type="entry name" value="Nup98_GLEBS"/>
    <property type="match status" value="1"/>
</dbReference>
<dbReference type="EnsemblMetazoa" id="XM_031928065">
    <property type="protein sequence ID" value="XP_031783925"/>
    <property type="gene ID" value="LOC100679705"/>
</dbReference>
<dbReference type="KEGG" id="nvi:100679705"/>
<evidence type="ECO:0000313" key="21">
    <source>
        <dbReference type="Proteomes" id="UP000002358"/>
    </source>
</evidence>
<evidence type="ECO:0000259" key="19">
    <source>
        <dbReference type="PROSITE" id="PS51434"/>
    </source>
</evidence>
<keyword evidence="7" id="KW-0645">Protease</keyword>
<dbReference type="GO" id="GO:0005654">
    <property type="term" value="C:nucleoplasm"/>
    <property type="evidence" value="ECO:0007669"/>
    <property type="project" value="UniProtKB-SubCell"/>
</dbReference>
<dbReference type="Gene3D" id="1.10.10.2360">
    <property type="match status" value="1"/>
</dbReference>
<dbReference type="GO" id="GO:0034398">
    <property type="term" value="P:telomere tethering at nuclear periphery"/>
    <property type="evidence" value="ECO:0007669"/>
    <property type="project" value="TreeGrafter"/>
</dbReference>
<dbReference type="GO" id="GO:0008139">
    <property type="term" value="F:nuclear localization sequence binding"/>
    <property type="evidence" value="ECO:0007669"/>
    <property type="project" value="TreeGrafter"/>
</dbReference>